<keyword evidence="5 12" id="KW-1133">Transmembrane helix</keyword>
<evidence type="ECO:0000256" key="1">
    <source>
        <dbReference type="ARBA" id="ARBA00004651"/>
    </source>
</evidence>
<reference evidence="14" key="1">
    <citation type="submission" date="2020-11" db="EMBL/GenBank/DDBJ databases">
        <authorList>
            <person name="Tran Van P."/>
        </authorList>
    </citation>
    <scope>NUCLEOTIDE SEQUENCE</scope>
</reference>
<evidence type="ECO:0000256" key="8">
    <source>
        <dbReference type="ARBA" id="ARBA00023170"/>
    </source>
</evidence>
<dbReference type="PANTHER" id="PTHR24248:SF174">
    <property type="entry name" value="TYRAMINE_OCTOPAMINE RECEPTOR"/>
    <property type="match status" value="1"/>
</dbReference>
<evidence type="ECO:0000256" key="7">
    <source>
        <dbReference type="ARBA" id="ARBA00023136"/>
    </source>
</evidence>
<accession>A0A7R9R1A9</accession>
<protein>
    <recommendedName>
        <fullName evidence="13">G-protein coupled receptors family 1 profile domain-containing protein</fullName>
    </recommendedName>
</protein>
<keyword evidence="8" id="KW-0675">Receptor</keyword>
<name>A0A7R9R1A9_9ACAR</name>
<dbReference type="InterPro" id="IPR000276">
    <property type="entry name" value="GPCR_Rhodpsn"/>
</dbReference>
<keyword evidence="3" id="KW-1003">Cell membrane</keyword>
<feature type="transmembrane region" description="Helical" evidence="12">
    <location>
        <begin position="100"/>
        <end position="118"/>
    </location>
</feature>
<organism evidence="14">
    <name type="scientific">Oppiella nova</name>
    <dbReference type="NCBI Taxonomy" id="334625"/>
    <lineage>
        <taxon>Eukaryota</taxon>
        <taxon>Metazoa</taxon>
        <taxon>Ecdysozoa</taxon>
        <taxon>Arthropoda</taxon>
        <taxon>Chelicerata</taxon>
        <taxon>Arachnida</taxon>
        <taxon>Acari</taxon>
        <taxon>Acariformes</taxon>
        <taxon>Sarcoptiformes</taxon>
        <taxon>Oribatida</taxon>
        <taxon>Brachypylina</taxon>
        <taxon>Oppioidea</taxon>
        <taxon>Oppiidae</taxon>
        <taxon>Oppiella</taxon>
    </lineage>
</organism>
<dbReference type="GO" id="GO:0005886">
    <property type="term" value="C:plasma membrane"/>
    <property type="evidence" value="ECO:0007669"/>
    <property type="project" value="UniProtKB-SubCell"/>
</dbReference>
<keyword evidence="7 12" id="KW-0472">Membrane</keyword>
<comment type="similarity">
    <text evidence="2">Belongs to the G-protein coupled receptor 1 family.</text>
</comment>
<feature type="transmembrane region" description="Helical" evidence="12">
    <location>
        <begin position="58"/>
        <end position="80"/>
    </location>
</feature>
<evidence type="ECO:0000256" key="9">
    <source>
        <dbReference type="ARBA" id="ARBA00023180"/>
    </source>
</evidence>
<dbReference type="Pfam" id="PF00001">
    <property type="entry name" value="7tm_1"/>
    <property type="match status" value="1"/>
</dbReference>
<sequence length="223" mass="25691">PISPSHNQSTKRWDSASIKGDSNHCKKKSNTRKTTQPLMLRTLGSSLQVRNEQKATKVLGLVFFAFVICWAPFFSLNFLFGVLPSHLLGPNIPDEVTTTFLWLGYISSIINPIIYTIFNRNFRRAFKRILLCQICANESLPNSRRFSRTASQTRDNTTHTKRSSASPAHQTSRHCDINTSFNENSDTNDSNNHRSHHYNYNYNKPLSWKFNTTFNARNNRHHS</sequence>
<dbReference type="AlphaFoldDB" id="A0A7R9R1A9"/>
<proteinExistence type="inferred from homology"/>
<feature type="region of interest" description="Disordered" evidence="11">
    <location>
        <begin position="1"/>
        <end position="32"/>
    </location>
</feature>
<evidence type="ECO:0000256" key="10">
    <source>
        <dbReference type="ARBA" id="ARBA00023224"/>
    </source>
</evidence>
<feature type="non-terminal residue" evidence="14">
    <location>
        <position position="223"/>
    </location>
</feature>
<evidence type="ECO:0000256" key="3">
    <source>
        <dbReference type="ARBA" id="ARBA00022475"/>
    </source>
</evidence>
<feature type="compositionally biased region" description="Polar residues" evidence="11">
    <location>
        <begin position="145"/>
        <end position="155"/>
    </location>
</feature>
<evidence type="ECO:0000256" key="2">
    <source>
        <dbReference type="ARBA" id="ARBA00010663"/>
    </source>
</evidence>
<feature type="non-terminal residue" evidence="14">
    <location>
        <position position="1"/>
    </location>
</feature>
<feature type="region of interest" description="Disordered" evidence="11">
    <location>
        <begin position="145"/>
        <end position="196"/>
    </location>
</feature>
<keyword evidence="9" id="KW-0325">Glycoprotein</keyword>
<dbReference type="Proteomes" id="UP000728032">
    <property type="component" value="Unassembled WGS sequence"/>
</dbReference>
<evidence type="ECO:0000313" key="15">
    <source>
        <dbReference type="Proteomes" id="UP000728032"/>
    </source>
</evidence>
<dbReference type="PROSITE" id="PS50262">
    <property type="entry name" value="G_PROTEIN_RECEP_F1_2"/>
    <property type="match status" value="1"/>
</dbReference>
<dbReference type="EMBL" id="OC955801">
    <property type="protein sequence ID" value="CAD7664787.1"/>
    <property type="molecule type" value="Genomic_DNA"/>
</dbReference>
<keyword evidence="6" id="KW-0297">G-protein coupled receptor</keyword>
<dbReference type="Gene3D" id="1.20.1070.10">
    <property type="entry name" value="Rhodopsin 7-helix transmembrane proteins"/>
    <property type="match status" value="1"/>
</dbReference>
<dbReference type="InterPro" id="IPR017452">
    <property type="entry name" value="GPCR_Rhodpsn_7TM"/>
</dbReference>
<dbReference type="OrthoDB" id="6508583at2759"/>
<evidence type="ECO:0000256" key="4">
    <source>
        <dbReference type="ARBA" id="ARBA00022692"/>
    </source>
</evidence>
<dbReference type="EMBL" id="CAJPVJ010040976">
    <property type="protein sequence ID" value="CAG2181924.1"/>
    <property type="molecule type" value="Genomic_DNA"/>
</dbReference>
<comment type="subcellular location">
    <subcellularLocation>
        <location evidence="1">Cell membrane</location>
        <topology evidence="1">Multi-pass membrane protein</topology>
    </subcellularLocation>
</comment>
<keyword evidence="4 12" id="KW-0812">Transmembrane</keyword>
<dbReference type="PRINTS" id="PR00237">
    <property type="entry name" value="GPCRRHODOPSN"/>
</dbReference>
<evidence type="ECO:0000313" key="14">
    <source>
        <dbReference type="EMBL" id="CAD7664787.1"/>
    </source>
</evidence>
<evidence type="ECO:0000256" key="5">
    <source>
        <dbReference type="ARBA" id="ARBA00022989"/>
    </source>
</evidence>
<evidence type="ECO:0000256" key="6">
    <source>
        <dbReference type="ARBA" id="ARBA00023040"/>
    </source>
</evidence>
<keyword evidence="10" id="KW-0807">Transducer</keyword>
<dbReference type="PANTHER" id="PTHR24248">
    <property type="entry name" value="ADRENERGIC RECEPTOR-RELATED G-PROTEIN COUPLED RECEPTOR"/>
    <property type="match status" value="1"/>
</dbReference>
<feature type="domain" description="G-protein coupled receptors family 1 profile" evidence="13">
    <location>
        <begin position="1"/>
        <end position="115"/>
    </location>
</feature>
<evidence type="ECO:0000256" key="11">
    <source>
        <dbReference type="SAM" id="MobiDB-lite"/>
    </source>
</evidence>
<evidence type="ECO:0000259" key="13">
    <source>
        <dbReference type="PROSITE" id="PS50262"/>
    </source>
</evidence>
<gene>
    <name evidence="14" type="ORF">ONB1V03_LOCUS21345</name>
</gene>
<keyword evidence="15" id="KW-1185">Reference proteome</keyword>
<evidence type="ECO:0000256" key="12">
    <source>
        <dbReference type="SAM" id="Phobius"/>
    </source>
</evidence>
<dbReference type="SUPFAM" id="SSF81321">
    <property type="entry name" value="Family A G protein-coupled receptor-like"/>
    <property type="match status" value="1"/>
</dbReference>
<dbReference type="GO" id="GO:0004930">
    <property type="term" value="F:G protein-coupled receptor activity"/>
    <property type="evidence" value="ECO:0007669"/>
    <property type="project" value="UniProtKB-KW"/>
</dbReference>
<feature type="compositionally biased region" description="Polar residues" evidence="11">
    <location>
        <begin position="1"/>
        <end position="10"/>
    </location>
</feature>
<feature type="compositionally biased region" description="Polar residues" evidence="11">
    <location>
        <begin position="177"/>
        <end position="187"/>
    </location>
</feature>